<feature type="transmembrane region" description="Helical" evidence="1">
    <location>
        <begin position="33"/>
        <end position="51"/>
    </location>
</feature>
<protein>
    <submittedName>
        <fullName evidence="2">Uncharacterized protein</fullName>
    </submittedName>
</protein>
<keyword evidence="1" id="KW-0812">Transmembrane</keyword>
<organism evidence="2 3">
    <name type="scientific">Trichinella pseudospiralis</name>
    <name type="common">Parasitic roundworm</name>
    <dbReference type="NCBI Taxonomy" id="6337"/>
    <lineage>
        <taxon>Eukaryota</taxon>
        <taxon>Metazoa</taxon>
        <taxon>Ecdysozoa</taxon>
        <taxon>Nematoda</taxon>
        <taxon>Enoplea</taxon>
        <taxon>Dorylaimia</taxon>
        <taxon>Trichinellida</taxon>
        <taxon>Trichinellidae</taxon>
        <taxon>Trichinella</taxon>
    </lineage>
</organism>
<dbReference type="Proteomes" id="UP000054815">
    <property type="component" value="Unassembled WGS sequence"/>
</dbReference>
<dbReference type="EMBL" id="JYDU01000004">
    <property type="protein sequence ID" value="KRY01214.1"/>
    <property type="molecule type" value="Genomic_DNA"/>
</dbReference>
<accession>A0A0V0YLJ4</accession>
<proteinExistence type="predicted"/>
<gene>
    <name evidence="2" type="ORF">T4E_5914</name>
</gene>
<keyword evidence="1" id="KW-1133">Transmembrane helix</keyword>
<reference evidence="2 3" key="1">
    <citation type="submission" date="2015-01" db="EMBL/GenBank/DDBJ databases">
        <title>Evolution of Trichinella species and genotypes.</title>
        <authorList>
            <person name="Korhonen P.K."/>
            <person name="Edoardo P."/>
            <person name="Giuseppe L.R."/>
            <person name="Gasser R.B."/>
        </authorList>
    </citation>
    <scope>NUCLEOTIDE SEQUENCE [LARGE SCALE GENOMIC DNA]</scope>
    <source>
        <strain evidence="2">ISS141</strain>
    </source>
</reference>
<evidence type="ECO:0000256" key="1">
    <source>
        <dbReference type="SAM" id="Phobius"/>
    </source>
</evidence>
<sequence length="62" mass="6899">MLKLAVIMPRIIISVREYGDDQSKFASVEFLKVWLTLNAGISIIPIAGFILNTSLKINSDSF</sequence>
<evidence type="ECO:0000313" key="3">
    <source>
        <dbReference type="Proteomes" id="UP000054815"/>
    </source>
</evidence>
<comment type="caution">
    <text evidence="2">The sequence shown here is derived from an EMBL/GenBank/DDBJ whole genome shotgun (WGS) entry which is preliminary data.</text>
</comment>
<name>A0A0V0YLJ4_TRIPS</name>
<evidence type="ECO:0000313" key="2">
    <source>
        <dbReference type="EMBL" id="KRY01214.1"/>
    </source>
</evidence>
<keyword evidence="1" id="KW-0472">Membrane</keyword>
<dbReference type="AlphaFoldDB" id="A0A0V0YLJ4"/>